<sequence>MINLLKHCALTYFTKNTYWENTPEIVWSDDNKASTDKIRGYNVTLVLRDGDEENPFILVPKTPKKWVPHGLIKVDRQYGGIVQKIYINATSLNRVRVSVDYYLNGSRYSAENCSVLKLIQMVLLKKFGLMYLYILYRKLADRITRWKVSRRLRKVNELTKFELYECMILCQSRAGVGTVRVRDLIAVLSGETSTMRWPDIYVGYRSKVTSLLDNYMNEGEVSGGNDHYALTGKGMSRFAEEKEKARHNKKRAFWGLVFTVLTTLAAIGGVVAGFKCELSEAEWVKSIAPTAMELVAKQCKP</sequence>
<keyword evidence="1" id="KW-0812">Transmembrane</keyword>
<proteinExistence type="predicted"/>
<feature type="transmembrane region" description="Helical" evidence="1">
    <location>
        <begin position="252"/>
        <end position="274"/>
    </location>
</feature>
<accession>A0A0H3ZSZ2</accession>
<name>A0A0H3ZSZ2_9VIBR</name>
<keyword evidence="1" id="KW-1133">Transmembrane helix</keyword>
<evidence type="ECO:0000256" key="1">
    <source>
        <dbReference type="SAM" id="Phobius"/>
    </source>
</evidence>
<protein>
    <recommendedName>
        <fullName evidence="3">Transmembrane protein</fullName>
    </recommendedName>
</protein>
<reference evidence="2" key="1">
    <citation type="journal article" date="2015" name="MBio">
        <title>Eco-Evolutionary Dynamics of Episomes among Ecologically Cohesive Bacterial Populations.</title>
        <authorList>
            <person name="Xue H."/>
            <person name="Cordero O.X."/>
            <person name="Camas F.M."/>
            <person name="Trimble W."/>
            <person name="Meyer F."/>
            <person name="Guglielmini J."/>
            <person name="Rocha E.P."/>
            <person name="Polz M.F."/>
        </authorList>
    </citation>
    <scope>NUCLEOTIDE SEQUENCE</scope>
    <source>
        <strain evidence="2">FF_61</strain>
    </source>
</reference>
<keyword evidence="1" id="KW-0472">Membrane</keyword>
<evidence type="ECO:0000313" key="2">
    <source>
        <dbReference type="EMBL" id="AKN37019.1"/>
    </source>
</evidence>
<dbReference type="AlphaFoldDB" id="A0A0H3ZSZ2"/>
<organism evidence="2">
    <name type="scientific">Vibrio cyclitrophicus</name>
    <dbReference type="NCBI Taxonomy" id="47951"/>
    <lineage>
        <taxon>Bacteria</taxon>
        <taxon>Pseudomonadati</taxon>
        <taxon>Pseudomonadota</taxon>
        <taxon>Gammaproteobacteria</taxon>
        <taxon>Vibrionales</taxon>
        <taxon>Vibrionaceae</taxon>
        <taxon>Vibrio</taxon>
    </lineage>
</organism>
<dbReference type="EMBL" id="KP795522">
    <property type="protein sequence ID" value="AKN37019.1"/>
    <property type="molecule type" value="Genomic_DNA"/>
</dbReference>
<evidence type="ECO:0008006" key="3">
    <source>
        <dbReference type="Google" id="ProtNLM"/>
    </source>
</evidence>